<feature type="compositionally biased region" description="Polar residues" evidence="1">
    <location>
        <begin position="163"/>
        <end position="173"/>
    </location>
</feature>
<reference evidence="2" key="1">
    <citation type="submission" date="2025-08" db="UniProtKB">
        <authorList>
            <consortium name="Ensembl"/>
        </authorList>
    </citation>
    <scope>IDENTIFICATION</scope>
</reference>
<reference evidence="2" key="2">
    <citation type="submission" date="2025-09" db="UniProtKB">
        <authorList>
            <consortium name="Ensembl"/>
        </authorList>
    </citation>
    <scope>IDENTIFICATION</scope>
</reference>
<dbReference type="Proteomes" id="UP000694569">
    <property type="component" value="Unplaced"/>
</dbReference>
<dbReference type="AlphaFoldDB" id="A0A8C5M226"/>
<dbReference type="GeneTree" id="ENSGT01010000230181"/>
<organism evidence="2 3">
    <name type="scientific">Leptobrachium leishanense</name>
    <name type="common">Leishan spiny toad</name>
    <dbReference type="NCBI Taxonomy" id="445787"/>
    <lineage>
        <taxon>Eukaryota</taxon>
        <taxon>Metazoa</taxon>
        <taxon>Chordata</taxon>
        <taxon>Craniata</taxon>
        <taxon>Vertebrata</taxon>
        <taxon>Euteleostomi</taxon>
        <taxon>Amphibia</taxon>
        <taxon>Batrachia</taxon>
        <taxon>Anura</taxon>
        <taxon>Pelobatoidea</taxon>
        <taxon>Megophryidae</taxon>
        <taxon>Leptobrachium</taxon>
    </lineage>
</organism>
<feature type="region of interest" description="Disordered" evidence="1">
    <location>
        <begin position="147"/>
        <end position="173"/>
    </location>
</feature>
<evidence type="ECO:0000256" key="1">
    <source>
        <dbReference type="SAM" id="MobiDB-lite"/>
    </source>
</evidence>
<dbReference type="InterPro" id="IPR027883">
    <property type="entry name" value="Redic1-like"/>
</dbReference>
<keyword evidence="3" id="KW-1185">Reference proteome</keyword>
<protein>
    <submittedName>
        <fullName evidence="2">Uncharacterized protein</fullName>
    </submittedName>
</protein>
<evidence type="ECO:0000313" key="3">
    <source>
        <dbReference type="Proteomes" id="UP000694569"/>
    </source>
</evidence>
<evidence type="ECO:0000313" key="2">
    <source>
        <dbReference type="Ensembl" id="ENSLLEP00000007500.1"/>
    </source>
</evidence>
<dbReference type="OrthoDB" id="6430388at2759"/>
<proteinExistence type="predicted"/>
<dbReference type="Ensembl" id="ENSLLET00000007807.1">
    <property type="protein sequence ID" value="ENSLLEP00000007500.1"/>
    <property type="gene ID" value="ENSLLEG00000004753.1"/>
</dbReference>
<sequence>MKLLQPSLSENTSISLDLLNLYVVNQIASKADVASKKAMHVDIKKPAIQGEKNNAELPMSPITVPSKIYLADSEVKTATGNEMLSMSEKLHFEKDESTENQHQLYNELCPVQDSRLQNSTIKNYTDTEEPASTPSFNCSRLMSNGYVSESSNMQSDDEDIAANENTPRNDNLETETYNTEVGSKVFPGLQQTMYANCRQIEKSVNIEKEFAEIQNIQGRHLSVQSNIPYLNNCKCETKLTINEKQNAWSQTDVAYTIEKCHRAVQCNIVK</sequence>
<dbReference type="PANTHER" id="PTHR35158">
    <property type="entry name" value="CDNA SEQUENCE CN725425"/>
    <property type="match status" value="1"/>
</dbReference>
<accession>A0A8C5M226</accession>
<name>A0A8C5M226_9ANUR</name>
<dbReference type="PANTHER" id="PTHR35158:SF1">
    <property type="entry name" value="CDNA SEQUENCE CN725425"/>
    <property type="match status" value="1"/>
</dbReference>